<dbReference type="InterPro" id="IPR050792">
    <property type="entry name" value="ADP-ribosylglycohydrolase"/>
</dbReference>
<reference evidence="2 3" key="1">
    <citation type="submission" date="2020-04" db="EMBL/GenBank/DDBJ databases">
        <title>Chitinophaga sp. G-6-1-13 sp. nov., isolated from soil.</title>
        <authorList>
            <person name="Dahal R.H."/>
            <person name="Chaudhary D.K."/>
        </authorList>
    </citation>
    <scope>NUCLEOTIDE SEQUENCE [LARGE SCALE GENOMIC DNA]</scope>
    <source>
        <strain evidence="2 3">G-6-1-13</strain>
    </source>
</reference>
<feature type="binding site" evidence="1">
    <location>
        <position position="280"/>
    </location>
    <ligand>
        <name>Mg(2+)</name>
        <dbReference type="ChEBI" id="CHEBI:18420"/>
        <label>1</label>
    </ligand>
</feature>
<feature type="binding site" evidence="1">
    <location>
        <position position="282"/>
    </location>
    <ligand>
        <name>Mg(2+)</name>
        <dbReference type="ChEBI" id="CHEBI:18420"/>
        <label>1</label>
    </ligand>
</feature>
<dbReference type="GO" id="GO:0046872">
    <property type="term" value="F:metal ion binding"/>
    <property type="evidence" value="ECO:0007669"/>
    <property type="project" value="UniProtKB-KW"/>
</dbReference>
<keyword evidence="1" id="KW-0479">Metal-binding</keyword>
<organism evidence="2 3">
    <name type="scientific">Chitinophaga fulva</name>
    <dbReference type="NCBI Taxonomy" id="2728842"/>
    <lineage>
        <taxon>Bacteria</taxon>
        <taxon>Pseudomonadati</taxon>
        <taxon>Bacteroidota</taxon>
        <taxon>Chitinophagia</taxon>
        <taxon>Chitinophagales</taxon>
        <taxon>Chitinophagaceae</taxon>
        <taxon>Chitinophaga</taxon>
    </lineage>
</organism>
<keyword evidence="3" id="KW-1185">Reference proteome</keyword>
<protein>
    <recommendedName>
        <fullName evidence="4">ADP-ribosylglycohydrolase</fullName>
    </recommendedName>
</protein>
<dbReference type="InterPro" id="IPR005502">
    <property type="entry name" value="Ribosyl_crysJ1"/>
</dbReference>
<sequence>MSKIPQKSAKALSSTMMKPGTPELAWQSLWGLSIGDAFGETFFGKETVIVERIAEKTLQDGEWLFTDDTVQGIGVFRTLSACGVIDQDFLAKELAHNYLLDDYRGYGGTAHSIMKNIAAGSPWQTVSQSVFDGMGSAGNGAAMRSGPIGAWFAGDPATVVAQARLAAEVTHAHPEAIAGAIAVALGACCCAEARANRTALTSSVFFDFIIHHLPESDIKYKIRKAATLPVSYDIRTVVSILGNGKLLTAADTVPFALWCAAHHLTHYENALWTAVSGLGDRDTIAAITGSIVVLYAGDDTIPAEWMTRAEKVDTSVFYKK</sequence>
<dbReference type="EMBL" id="JABBGC010000001">
    <property type="protein sequence ID" value="NML38123.1"/>
    <property type="molecule type" value="Genomic_DNA"/>
</dbReference>
<dbReference type="PANTHER" id="PTHR16222:SF12">
    <property type="entry name" value="ADP-RIBOSYLGLYCOHYDROLASE-RELATED"/>
    <property type="match status" value="1"/>
</dbReference>
<gene>
    <name evidence="2" type="ORF">HHL17_13035</name>
</gene>
<feature type="binding site" evidence="1">
    <location>
        <position position="66"/>
    </location>
    <ligand>
        <name>Mg(2+)</name>
        <dbReference type="ChEBI" id="CHEBI:18420"/>
        <label>1</label>
    </ligand>
</feature>
<dbReference type="Proteomes" id="UP000583266">
    <property type="component" value="Unassembled WGS sequence"/>
</dbReference>
<comment type="caution">
    <text evidence="2">The sequence shown here is derived from an EMBL/GenBank/DDBJ whole genome shotgun (WGS) entry which is preliminary data.</text>
</comment>
<dbReference type="InterPro" id="IPR036705">
    <property type="entry name" value="Ribosyl_crysJ1_sf"/>
</dbReference>
<feature type="binding site" evidence="1">
    <location>
        <position position="283"/>
    </location>
    <ligand>
        <name>Mg(2+)</name>
        <dbReference type="ChEBI" id="CHEBI:18420"/>
        <label>1</label>
    </ligand>
</feature>
<dbReference type="RefSeq" id="WP_169225147.1">
    <property type="nucleotide sequence ID" value="NZ_JABBGC010000001.1"/>
</dbReference>
<evidence type="ECO:0008006" key="4">
    <source>
        <dbReference type="Google" id="ProtNLM"/>
    </source>
</evidence>
<evidence type="ECO:0000313" key="3">
    <source>
        <dbReference type="Proteomes" id="UP000583266"/>
    </source>
</evidence>
<dbReference type="PANTHER" id="PTHR16222">
    <property type="entry name" value="ADP-RIBOSYLGLYCOHYDROLASE"/>
    <property type="match status" value="1"/>
</dbReference>
<dbReference type="AlphaFoldDB" id="A0A848GMV3"/>
<comment type="cofactor">
    <cofactor evidence="1">
        <name>Mg(2+)</name>
        <dbReference type="ChEBI" id="CHEBI:18420"/>
    </cofactor>
    <text evidence="1">Binds 2 magnesium ions per subunit.</text>
</comment>
<keyword evidence="1" id="KW-0460">Magnesium</keyword>
<dbReference type="Gene3D" id="1.10.4080.10">
    <property type="entry name" value="ADP-ribosylation/Crystallin J1"/>
    <property type="match status" value="1"/>
</dbReference>
<accession>A0A848GMV3</accession>
<dbReference type="SUPFAM" id="SSF101478">
    <property type="entry name" value="ADP-ribosylglycohydrolase"/>
    <property type="match status" value="1"/>
</dbReference>
<proteinExistence type="predicted"/>
<evidence type="ECO:0000313" key="2">
    <source>
        <dbReference type="EMBL" id="NML38123.1"/>
    </source>
</evidence>
<name>A0A848GMV3_9BACT</name>
<feature type="binding site" evidence="1">
    <location>
        <position position="68"/>
    </location>
    <ligand>
        <name>Mg(2+)</name>
        <dbReference type="ChEBI" id="CHEBI:18420"/>
        <label>1</label>
    </ligand>
</feature>
<dbReference type="Pfam" id="PF03747">
    <property type="entry name" value="ADP_ribosyl_GH"/>
    <property type="match status" value="1"/>
</dbReference>
<evidence type="ECO:0000256" key="1">
    <source>
        <dbReference type="PIRSR" id="PIRSR605502-1"/>
    </source>
</evidence>
<feature type="binding site" evidence="1">
    <location>
        <position position="67"/>
    </location>
    <ligand>
        <name>Mg(2+)</name>
        <dbReference type="ChEBI" id="CHEBI:18420"/>
        <label>1</label>
    </ligand>
</feature>